<protein>
    <submittedName>
        <fullName evidence="1">Uncharacterized protein</fullName>
    </submittedName>
</protein>
<reference evidence="1" key="1">
    <citation type="journal article" date="2019" name="Environ. Microbiol.">
        <title>Fungal ecological strategies reflected in gene transcription - a case study of two litter decomposers.</title>
        <authorList>
            <person name="Barbi F."/>
            <person name="Kohler A."/>
            <person name="Barry K."/>
            <person name="Baskaran P."/>
            <person name="Daum C."/>
            <person name="Fauchery L."/>
            <person name="Ihrmark K."/>
            <person name="Kuo A."/>
            <person name="LaButti K."/>
            <person name="Lipzen A."/>
            <person name="Morin E."/>
            <person name="Grigoriev I.V."/>
            <person name="Henrissat B."/>
            <person name="Lindahl B."/>
            <person name="Martin F."/>
        </authorList>
    </citation>
    <scope>NUCLEOTIDE SEQUENCE</scope>
    <source>
        <strain evidence="1">JB14</strain>
    </source>
</reference>
<evidence type="ECO:0000313" key="2">
    <source>
        <dbReference type="Proteomes" id="UP000799118"/>
    </source>
</evidence>
<keyword evidence="2" id="KW-1185">Reference proteome</keyword>
<sequence length="177" mass="19800">MNAKGMVSLVVAHGSPIDFNPHERRHLVVPTVGYQYFGSNDKLPPIAMKHWGNQSNGNRVCACKTPLPDDIMKQRGYVYMATITTTIMLEEGKEIPRCIQDKFKKLGPSYGISKTIFLTSEPAVMLGRSISTMLIPSALISRLHLTWESMSVETFKTKHIVAKVSEEIPLWAPTEAR</sequence>
<accession>A0A6A4HJM4</accession>
<dbReference type="EMBL" id="ML769474">
    <property type="protein sequence ID" value="KAE9399032.1"/>
    <property type="molecule type" value="Genomic_DNA"/>
</dbReference>
<gene>
    <name evidence="1" type="ORF">BT96DRAFT_976099</name>
</gene>
<evidence type="ECO:0000313" key="1">
    <source>
        <dbReference type="EMBL" id="KAE9399032.1"/>
    </source>
</evidence>
<proteinExistence type="predicted"/>
<organism evidence="1 2">
    <name type="scientific">Gymnopus androsaceus JB14</name>
    <dbReference type="NCBI Taxonomy" id="1447944"/>
    <lineage>
        <taxon>Eukaryota</taxon>
        <taxon>Fungi</taxon>
        <taxon>Dikarya</taxon>
        <taxon>Basidiomycota</taxon>
        <taxon>Agaricomycotina</taxon>
        <taxon>Agaricomycetes</taxon>
        <taxon>Agaricomycetidae</taxon>
        <taxon>Agaricales</taxon>
        <taxon>Marasmiineae</taxon>
        <taxon>Omphalotaceae</taxon>
        <taxon>Gymnopus</taxon>
    </lineage>
</organism>
<name>A0A6A4HJM4_9AGAR</name>
<dbReference type="Proteomes" id="UP000799118">
    <property type="component" value="Unassembled WGS sequence"/>
</dbReference>
<dbReference type="AlphaFoldDB" id="A0A6A4HJM4"/>